<evidence type="ECO:0000259" key="2">
    <source>
        <dbReference type="Pfam" id="PF01757"/>
    </source>
</evidence>
<feature type="transmembrane region" description="Helical" evidence="1">
    <location>
        <begin position="160"/>
        <end position="181"/>
    </location>
</feature>
<dbReference type="GO" id="GO:0016746">
    <property type="term" value="F:acyltransferase activity"/>
    <property type="evidence" value="ECO:0007669"/>
    <property type="project" value="UniProtKB-KW"/>
</dbReference>
<dbReference type="Proteomes" id="UP001375812">
    <property type="component" value="Unassembled WGS sequence"/>
</dbReference>
<feature type="transmembrane region" description="Helical" evidence="1">
    <location>
        <begin position="44"/>
        <end position="64"/>
    </location>
</feature>
<proteinExistence type="predicted"/>
<feature type="domain" description="Acyltransferase 3" evidence="2">
    <location>
        <begin position="4"/>
        <end position="328"/>
    </location>
</feature>
<keyword evidence="4" id="KW-1185">Reference proteome</keyword>
<reference evidence="3 4" key="1">
    <citation type="submission" date="2023-12" db="EMBL/GenBank/DDBJ databases">
        <title>Gut-associated functions are favored during microbiome assembly across C. elegans life.</title>
        <authorList>
            <person name="Zimmermann J."/>
        </authorList>
    </citation>
    <scope>NUCLEOTIDE SEQUENCE [LARGE SCALE GENOMIC DNA]</scope>
    <source>
        <strain evidence="3 4">MYb71</strain>
    </source>
</reference>
<keyword evidence="1" id="KW-0812">Transmembrane</keyword>
<evidence type="ECO:0000313" key="3">
    <source>
        <dbReference type="EMBL" id="MEJ5018703.1"/>
    </source>
</evidence>
<gene>
    <name evidence="3" type="ORF">WH297_02965</name>
</gene>
<keyword evidence="1" id="KW-1133">Transmembrane helix</keyword>
<dbReference type="PANTHER" id="PTHR23028">
    <property type="entry name" value="ACETYLTRANSFERASE"/>
    <property type="match status" value="1"/>
</dbReference>
<dbReference type="EC" id="2.3.-.-" evidence="3"/>
<feature type="transmembrane region" description="Helical" evidence="1">
    <location>
        <begin position="7"/>
        <end position="24"/>
    </location>
</feature>
<evidence type="ECO:0000313" key="4">
    <source>
        <dbReference type="Proteomes" id="UP001375812"/>
    </source>
</evidence>
<dbReference type="EMBL" id="JBBGZH010000001">
    <property type="protein sequence ID" value="MEJ5018703.1"/>
    <property type="molecule type" value="Genomic_DNA"/>
</dbReference>
<name>A0ABU8P8X5_9HYPH</name>
<feature type="transmembrane region" description="Helical" evidence="1">
    <location>
        <begin position="134"/>
        <end position="155"/>
    </location>
</feature>
<organism evidence="3 4">
    <name type="scientific">Ochrobactrum vermis</name>
    <dbReference type="NCBI Taxonomy" id="1827297"/>
    <lineage>
        <taxon>Bacteria</taxon>
        <taxon>Pseudomonadati</taxon>
        <taxon>Pseudomonadota</taxon>
        <taxon>Alphaproteobacteria</taxon>
        <taxon>Hyphomicrobiales</taxon>
        <taxon>Brucellaceae</taxon>
        <taxon>Brucella/Ochrobactrum group</taxon>
        <taxon>Ochrobactrum</taxon>
    </lineage>
</organism>
<accession>A0ABU8P8X5</accession>
<dbReference type="Pfam" id="PF01757">
    <property type="entry name" value="Acyl_transf_3"/>
    <property type="match status" value="1"/>
</dbReference>
<dbReference type="PANTHER" id="PTHR23028:SF131">
    <property type="entry name" value="BLR2367 PROTEIN"/>
    <property type="match status" value="1"/>
</dbReference>
<evidence type="ECO:0000256" key="1">
    <source>
        <dbReference type="SAM" id="Phobius"/>
    </source>
</evidence>
<protein>
    <submittedName>
        <fullName evidence="3">Acyltransferase</fullName>
        <ecNumber evidence="3">2.3.-.-</ecNumber>
    </submittedName>
</protein>
<feature type="transmembrane region" description="Helical" evidence="1">
    <location>
        <begin position="213"/>
        <end position="232"/>
    </location>
</feature>
<dbReference type="InterPro" id="IPR050879">
    <property type="entry name" value="Acyltransferase_3"/>
</dbReference>
<feature type="transmembrane region" description="Helical" evidence="1">
    <location>
        <begin position="314"/>
        <end position="334"/>
    </location>
</feature>
<feature type="transmembrane region" description="Helical" evidence="1">
    <location>
        <begin position="284"/>
        <end position="302"/>
    </location>
</feature>
<sequence length="362" mass="41262">MIYKNIQGLRAIAALMVVVAHMFWPLEPLRMHWIVPYVDSIGPAGVDLFFVISGFVVYLSADRLGKKAQKNGRFSSFREFSIKRIFRIYPVYWVAFGVATLLMTKVELAPDWMAQKPWWKLMLLIDQPNNRIQAAWTLQFEMYFYAICALAILLFPRKILLVLGAWLAAILGAWFAAYWGYTATFSVWMTPMVLEFAFGIIVARLAMRNYSEFAVSSLAIGFCGLLLGAVIFRKSGGWWDLPAMWRVLCFGLPSGFIVYGFMAVEQRKMWTFSPAWIALGDSSYSLYLWHQLLFAVMASWYVSTGIVNHVPLEVLALSFVIIAIAVGFISYHYIENFFNKQPFVVRLAKGPIKKPITITPAT</sequence>
<feature type="transmembrane region" description="Helical" evidence="1">
    <location>
        <begin position="187"/>
        <end position="206"/>
    </location>
</feature>
<keyword evidence="1" id="KW-0472">Membrane</keyword>
<feature type="transmembrane region" description="Helical" evidence="1">
    <location>
        <begin position="244"/>
        <end position="264"/>
    </location>
</feature>
<keyword evidence="3" id="KW-0012">Acyltransferase</keyword>
<keyword evidence="3" id="KW-0808">Transferase</keyword>
<dbReference type="InterPro" id="IPR002656">
    <property type="entry name" value="Acyl_transf_3_dom"/>
</dbReference>
<dbReference type="RefSeq" id="WP_105541271.1">
    <property type="nucleotide sequence ID" value="NZ_JBBGZH010000001.1"/>
</dbReference>
<feature type="transmembrane region" description="Helical" evidence="1">
    <location>
        <begin position="85"/>
        <end position="103"/>
    </location>
</feature>
<comment type="caution">
    <text evidence="3">The sequence shown here is derived from an EMBL/GenBank/DDBJ whole genome shotgun (WGS) entry which is preliminary data.</text>
</comment>